<evidence type="ECO:0000313" key="2">
    <source>
        <dbReference type="EMBL" id="PWK09644.1"/>
    </source>
</evidence>
<evidence type="ECO:0000313" key="3">
    <source>
        <dbReference type="Proteomes" id="UP000245634"/>
    </source>
</evidence>
<reference evidence="2 3" key="1">
    <citation type="submission" date="2018-05" db="EMBL/GenBank/DDBJ databases">
        <title>Genomic Encyclopedia of Type Strains, Phase IV (KMG-IV): sequencing the most valuable type-strain genomes for metagenomic binning, comparative biology and taxonomic classification.</title>
        <authorList>
            <person name="Goeker M."/>
        </authorList>
    </citation>
    <scope>NUCLEOTIDE SEQUENCE [LARGE SCALE GENOMIC DNA]</scope>
    <source>
        <strain evidence="2 3">DSM 18773</strain>
    </source>
</reference>
<keyword evidence="1" id="KW-0732">Signal</keyword>
<comment type="caution">
    <text evidence="2">The sequence shown here is derived from an EMBL/GenBank/DDBJ whole genome shotgun (WGS) entry which is preliminary data.</text>
</comment>
<feature type="chain" id="PRO_5016340075" evidence="1">
    <location>
        <begin position="29"/>
        <end position="299"/>
    </location>
</feature>
<feature type="signal peptide" evidence="1">
    <location>
        <begin position="1"/>
        <end position="28"/>
    </location>
</feature>
<gene>
    <name evidence="2" type="ORF">C7459_11378</name>
</gene>
<keyword evidence="3" id="KW-1185">Reference proteome</keyword>
<dbReference type="RefSeq" id="WP_109690152.1">
    <property type="nucleotide sequence ID" value="NZ_QGGL01000013.1"/>
</dbReference>
<protein>
    <submittedName>
        <fullName evidence="2">Uncharacterized protein</fullName>
    </submittedName>
</protein>
<accession>A0A316D6B2</accession>
<dbReference type="Proteomes" id="UP000245634">
    <property type="component" value="Unassembled WGS sequence"/>
</dbReference>
<dbReference type="OrthoDB" id="2537745at2"/>
<dbReference type="AlphaFoldDB" id="A0A316D6B2"/>
<organism evidence="2 3">
    <name type="scientific">Tumebacillus permanentifrigoris</name>
    <dbReference type="NCBI Taxonomy" id="378543"/>
    <lineage>
        <taxon>Bacteria</taxon>
        <taxon>Bacillati</taxon>
        <taxon>Bacillota</taxon>
        <taxon>Bacilli</taxon>
        <taxon>Bacillales</taxon>
        <taxon>Alicyclobacillaceae</taxon>
        <taxon>Tumebacillus</taxon>
    </lineage>
</organism>
<evidence type="ECO:0000256" key="1">
    <source>
        <dbReference type="SAM" id="SignalP"/>
    </source>
</evidence>
<proteinExistence type="predicted"/>
<dbReference type="EMBL" id="QGGL01000013">
    <property type="protein sequence ID" value="PWK09644.1"/>
    <property type="molecule type" value="Genomic_DNA"/>
</dbReference>
<name>A0A316D6B2_9BACL</name>
<sequence length="299" mass="34741">MTRLRFWQRNRFVLSLLVLEVLADTALAAWDPVNKYPQFDKTDYAKILHFHPERPWKEVFFGNSAVIAGYPEQSGDRLNLGIPYGEVTDLDALLRKKLIPTPQRIVLGLNVFTLMDPLPSNPGYLWFKKPYEPYVYFYRSQLKDYLLQNGKALLRGDSLNKPLDKNVIYWRERYVGALTDAQLDEKRTEYARKYGASMTLAHDFQDNLDALQRVIATCEEQGLNLKVVWTPWNPYDPSPLHLAELQSAVNPLLHAHHIDVLDLTNAYPREDFHDLGHLEVNRGAPKFTKDVDTWLHQHK</sequence>